<proteinExistence type="predicted"/>
<evidence type="ECO:0000256" key="6">
    <source>
        <dbReference type="SAM" id="Phobius"/>
    </source>
</evidence>
<dbReference type="PANTHER" id="PTHR39608">
    <property type="entry name" value="INTEGRAL MEMBRANE PROTEIN (AFU_ORTHOLOGUE AFUA_5G08640)"/>
    <property type="match status" value="1"/>
</dbReference>
<feature type="compositionally biased region" description="Pro residues" evidence="5">
    <location>
        <begin position="226"/>
        <end position="237"/>
    </location>
</feature>
<gene>
    <name evidence="8" type="ORF">F5X68DRAFT_236958</name>
</gene>
<accession>A0A9P9A6N3</accession>
<evidence type="ECO:0000313" key="9">
    <source>
        <dbReference type="Proteomes" id="UP000770015"/>
    </source>
</evidence>
<dbReference type="OrthoDB" id="4074965at2759"/>
<evidence type="ECO:0000256" key="3">
    <source>
        <dbReference type="ARBA" id="ARBA00022989"/>
    </source>
</evidence>
<dbReference type="Proteomes" id="UP000770015">
    <property type="component" value="Unassembled WGS sequence"/>
</dbReference>
<dbReference type="InterPro" id="IPR008253">
    <property type="entry name" value="Marvel"/>
</dbReference>
<protein>
    <recommendedName>
        <fullName evidence="7">MARVEL domain-containing protein</fullName>
    </recommendedName>
</protein>
<dbReference type="Pfam" id="PF01284">
    <property type="entry name" value="MARVEL"/>
    <property type="match status" value="1"/>
</dbReference>
<feature type="transmembrane region" description="Helical" evidence="6">
    <location>
        <begin position="149"/>
        <end position="171"/>
    </location>
</feature>
<reference evidence="8" key="1">
    <citation type="journal article" date="2021" name="Nat. Commun.">
        <title>Genetic determinants of endophytism in the Arabidopsis root mycobiome.</title>
        <authorList>
            <person name="Mesny F."/>
            <person name="Miyauchi S."/>
            <person name="Thiergart T."/>
            <person name="Pickel B."/>
            <person name="Atanasova L."/>
            <person name="Karlsson M."/>
            <person name="Huettel B."/>
            <person name="Barry K.W."/>
            <person name="Haridas S."/>
            <person name="Chen C."/>
            <person name="Bauer D."/>
            <person name="Andreopoulos W."/>
            <person name="Pangilinan J."/>
            <person name="LaButti K."/>
            <person name="Riley R."/>
            <person name="Lipzen A."/>
            <person name="Clum A."/>
            <person name="Drula E."/>
            <person name="Henrissat B."/>
            <person name="Kohler A."/>
            <person name="Grigoriev I.V."/>
            <person name="Martin F.M."/>
            <person name="Hacquard S."/>
        </authorList>
    </citation>
    <scope>NUCLEOTIDE SEQUENCE</scope>
    <source>
        <strain evidence="8">MPI-SDFR-AT-0117</strain>
    </source>
</reference>
<comment type="subcellular location">
    <subcellularLocation>
        <location evidence="1">Membrane</location>
        <topology evidence="1">Multi-pass membrane protein</topology>
    </subcellularLocation>
</comment>
<evidence type="ECO:0000256" key="5">
    <source>
        <dbReference type="SAM" id="MobiDB-lite"/>
    </source>
</evidence>
<evidence type="ECO:0000256" key="2">
    <source>
        <dbReference type="ARBA" id="ARBA00022692"/>
    </source>
</evidence>
<dbReference type="GO" id="GO:0016020">
    <property type="term" value="C:membrane"/>
    <property type="evidence" value="ECO:0007669"/>
    <property type="project" value="UniProtKB-SubCell"/>
</dbReference>
<evidence type="ECO:0000256" key="4">
    <source>
        <dbReference type="ARBA" id="ARBA00023136"/>
    </source>
</evidence>
<feature type="transmembrane region" description="Helical" evidence="6">
    <location>
        <begin position="60"/>
        <end position="81"/>
    </location>
</feature>
<comment type="caution">
    <text evidence="8">The sequence shown here is derived from an EMBL/GenBank/DDBJ whole genome shotgun (WGS) entry which is preliminary data.</text>
</comment>
<dbReference type="EMBL" id="JAGSXJ010000036">
    <property type="protein sequence ID" value="KAH6666519.1"/>
    <property type="molecule type" value="Genomic_DNA"/>
</dbReference>
<evidence type="ECO:0000259" key="7">
    <source>
        <dbReference type="Pfam" id="PF01284"/>
    </source>
</evidence>
<feature type="transmembrane region" description="Helical" evidence="6">
    <location>
        <begin position="88"/>
        <end position="107"/>
    </location>
</feature>
<keyword evidence="9" id="KW-1185">Reference proteome</keyword>
<dbReference type="AlphaFoldDB" id="A0A9P9A6N3"/>
<feature type="domain" description="MARVEL" evidence="7">
    <location>
        <begin position="24"/>
        <end position="166"/>
    </location>
</feature>
<evidence type="ECO:0000256" key="1">
    <source>
        <dbReference type="ARBA" id="ARBA00004141"/>
    </source>
</evidence>
<feature type="region of interest" description="Disordered" evidence="5">
    <location>
        <begin position="188"/>
        <end position="247"/>
    </location>
</feature>
<keyword evidence="4 6" id="KW-0472">Membrane</keyword>
<evidence type="ECO:0000313" key="8">
    <source>
        <dbReference type="EMBL" id="KAH6666519.1"/>
    </source>
</evidence>
<keyword evidence="3 6" id="KW-1133">Transmembrane helix</keyword>
<keyword evidence="2 6" id="KW-0812">Transmembrane</keyword>
<feature type="compositionally biased region" description="Polar residues" evidence="5">
    <location>
        <begin position="210"/>
        <end position="220"/>
    </location>
</feature>
<feature type="transmembrane region" description="Helical" evidence="6">
    <location>
        <begin position="29"/>
        <end position="54"/>
    </location>
</feature>
<sequence>MGRKNRDDRDEFDEEEGLAHRVITMLLRLAQLACACIIMGILARFCYQITVAQVSANSRIIYTIVISGITIVFSVLFCAPFNILALSFPFDFVLFVCWLVAFSLLAAQDHHCGTEWFYNYWGYYWGRWWNDAPVGVIPRYDGCGYWKTVLAFSFIASMMHLLSFILGIYIFRTYVRVSESIESAKKHTEKLRKPSHAAQASGANGVQPINGATNGATVETNAAGLPKPPRTPTPPGDSTPVHPATQV</sequence>
<dbReference type="PANTHER" id="PTHR39608:SF1">
    <property type="entry name" value="INTEGRAL MEMBRANE PROTEIN (AFU_ORTHOLOGUE AFUA_5G08640)"/>
    <property type="match status" value="1"/>
</dbReference>
<name>A0A9P9A6N3_9PEZI</name>
<organism evidence="8 9">
    <name type="scientific">Plectosphaerella plurivora</name>
    <dbReference type="NCBI Taxonomy" id="936078"/>
    <lineage>
        <taxon>Eukaryota</taxon>
        <taxon>Fungi</taxon>
        <taxon>Dikarya</taxon>
        <taxon>Ascomycota</taxon>
        <taxon>Pezizomycotina</taxon>
        <taxon>Sordariomycetes</taxon>
        <taxon>Hypocreomycetidae</taxon>
        <taxon>Glomerellales</taxon>
        <taxon>Plectosphaerellaceae</taxon>
        <taxon>Plectosphaerella</taxon>
    </lineage>
</organism>